<evidence type="ECO:0000259" key="1">
    <source>
        <dbReference type="Pfam" id="PF01593"/>
    </source>
</evidence>
<dbReference type="Gene3D" id="3.50.50.60">
    <property type="entry name" value="FAD/NAD(P)-binding domain"/>
    <property type="match status" value="1"/>
</dbReference>
<dbReference type="Pfam" id="PF01593">
    <property type="entry name" value="Amino_oxidase"/>
    <property type="match status" value="1"/>
</dbReference>
<evidence type="ECO:0000313" key="3">
    <source>
        <dbReference type="Proteomes" id="UP000067626"/>
    </source>
</evidence>
<organism evidence="2 3">
    <name type="scientific">Chondromyces crocatus</name>
    <dbReference type="NCBI Taxonomy" id="52"/>
    <lineage>
        <taxon>Bacteria</taxon>
        <taxon>Pseudomonadati</taxon>
        <taxon>Myxococcota</taxon>
        <taxon>Polyangia</taxon>
        <taxon>Polyangiales</taxon>
        <taxon>Polyangiaceae</taxon>
        <taxon>Chondromyces</taxon>
    </lineage>
</organism>
<dbReference type="OrthoDB" id="231484at2"/>
<proteinExistence type="predicted"/>
<dbReference type="InterPro" id="IPR036188">
    <property type="entry name" value="FAD/NAD-bd_sf"/>
</dbReference>
<protein>
    <recommendedName>
        <fullName evidence="1">Amine oxidase domain-containing protein</fullName>
    </recommendedName>
</protein>
<dbReference type="PANTHER" id="PTHR42923:SF39">
    <property type="entry name" value="AMINO OXIDASE"/>
    <property type="match status" value="1"/>
</dbReference>
<evidence type="ECO:0000313" key="2">
    <source>
        <dbReference type="EMBL" id="AKT39573.1"/>
    </source>
</evidence>
<keyword evidence="3" id="KW-1185">Reference proteome</keyword>
<dbReference type="GO" id="GO:0016491">
    <property type="term" value="F:oxidoreductase activity"/>
    <property type="evidence" value="ECO:0007669"/>
    <property type="project" value="InterPro"/>
</dbReference>
<dbReference type="SUPFAM" id="SSF51905">
    <property type="entry name" value="FAD/NAD(P)-binding domain"/>
    <property type="match status" value="1"/>
</dbReference>
<dbReference type="PANTHER" id="PTHR42923">
    <property type="entry name" value="PROTOPORPHYRINOGEN OXIDASE"/>
    <property type="match status" value="1"/>
</dbReference>
<dbReference type="RefSeq" id="WP_050431636.1">
    <property type="nucleotide sequence ID" value="NZ_CP012159.1"/>
</dbReference>
<accession>A0A0K1EG82</accession>
<dbReference type="Proteomes" id="UP000067626">
    <property type="component" value="Chromosome"/>
</dbReference>
<name>A0A0K1EG82_CHOCO</name>
<dbReference type="EMBL" id="CP012159">
    <property type="protein sequence ID" value="AKT39573.1"/>
    <property type="molecule type" value="Genomic_DNA"/>
</dbReference>
<dbReference type="PATRIC" id="fig|52.7.peg.4096"/>
<gene>
    <name evidence="2" type="ORF">CMC5_037220</name>
</gene>
<dbReference type="InterPro" id="IPR002937">
    <property type="entry name" value="Amino_oxidase"/>
</dbReference>
<dbReference type="STRING" id="52.CMC5_037220"/>
<dbReference type="InterPro" id="IPR050464">
    <property type="entry name" value="Zeta_carotene_desat/Oxidored"/>
</dbReference>
<sequence length="545" mass="59578">MDRRAFLRALGAGWVAQTAAQFPPKVAGRVVGASHAAGHLLRGAPPVASEASARHHADVVIIGGGVSGLSAAWRFAPAGLDVVVLEVEPRPGGTSTWGEDGPVHYPWGAHYLAAPNVEARAALRLLEEMGAVTGWDAAGRPTFDPRRLCHAPQERLFYDGEWHPGLVPADALSSAERDEFARFLALEEELTERRGSDGKFAFQIPLDLSSRDSEFLALDRLSMAEWLDQHGFRTPFLRWYVRYAMLDDFGGNSEDISAWAGLHYFAARKLRTPELEGSHFLVWPEGNGRLVKALIERAKPRLKLGALATAVHPLPEGGATVDYLDLERHEVRRLTARAVVLASPAFVTRRIFPATAPMLPVRTASPWLVANLHVEDVFEPNLPWDSVLYDAEGLGYVDASHQLTDLTANTAPSSALRAPTRRTVLTYYRAYGSRDTIEARAALLAAPWETLAEGVLQDLAPAHPHLRDVLSRLDLMIWGHAMPRPRPGFLGERPFEAPCVLAPGIAWAHVDQTGLALFEEAQARGVRAAESLAGHLGLHLGESWL</sequence>
<feature type="domain" description="Amine oxidase" evidence="1">
    <location>
        <begin position="66"/>
        <end position="531"/>
    </location>
</feature>
<reference evidence="2 3" key="1">
    <citation type="submission" date="2015-07" db="EMBL/GenBank/DDBJ databases">
        <title>Genome analysis of myxobacterium Chondromyces crocatus Cm c5 reveals a high potential for natural compound synthesis and the genetic basis for the loss of fruiting body formation.</title>
        <authorList>
            <person name="Zaburannyi N."/>
            <person name="Bunk B."/>
            <person name="Maier J."/>
            <person name="Overmann J."/>
            <person name="Mueller R."/>
        </authorList>
    </citation>
    <scope>NUCLEOTIDE SEQUENCE [LARGE SCALE GENOMIC DNA]</scope>
    <source>
        <strain evidence="2 3">Cm c5</strain>
    </source>
</reference>
<dbReference type="KEGG" id="ccro:CMC5_037220"/>
<dbReference type="AlphaFoldDB" id="A0A0K1EG82"/>